<feature type="transmembrane region" description="Helical" evidence="1">
    <location>
        <begin position="46"/>
        <end position="66"/>
    </location>
</feature>
<accession>A0A2W1BPU8</accession>
<organism evidence="2 3">
    <name type="scientific">Helicoverpa armigera</name>
    <name type="common">Cotton bollworm</name>
    <name type="synonym">Heliothis armigera</name>
    <dbReference type="NCBI Taxonomy" id="29058"/>
    <lineage>
        <taxon>Eukaryota</taxon>
        <taxon>Metazoa</taxon>
        <taxon>Ecdysozoa</taxon>
        <taxon>Arthropoda</taxon>
        <taxon>Hexapoda</taxon>
        <taxon>Insecta</taxon>
        <taxon>Pterygota</taxon>
        <taxon>Neoptera</taxon>
        <taxon>Endopterygota</taxon>
        <taxon>Lepidoptera</taxon>
        <taxon>Glossata</taxon>
        <taxon>Ditrysia</taxon>
        <taxon>Noctuoidea</taxon>
        <taxon>Noctuidae</taxon>
        <taxon>Heliothinae</taxon>
        <taxon>Helicoverpa</taxon>
    </lineage>
</organism>
<proteinExistence type="predicted"/>
<keyword evidence="1" id="KW-0472">Membrane</keyword>
<feature type="transmembrane region" description="Helical" evidence="1">
    <location>
        <begin position="129"/>
        <end position="153"/>
    </location>
</feature>
<dbReference type="Proteomes" id="UP000249218">
    <property type="component" value="Unassembled WGS sequence"/>
</dbReference>
<name>A0A2W1BPU8_HELAM</name>
<gene>
    <name evidence="2" type="primary">HaOG200729</name>
    <name evidence="2" type="ORF">B5X24_HaOG200729</name>
</gene>
<evidence type="ECO:0000256" key="1">
    <source>
        <dbReference type="SAM" id="Phobius"/>
    </source>
</evidence>
<evidence type="ECO:0008006" key="4">
    <source>
        <dbReference type="Google" id="ProtNLM"/>
    </source>
</evidence>
<feature type="transmembrane region" description="Helical" evidence="1">
    <location>
        <begin position="78"/>
        <end position="102"/>
    </location>
</feature>
<protein>
    <recommendedName>
        <fullName evidence="4">Gustatory receptor</fullName>
    </recommendedName>
</protein>
<evidence type="ECO:0000313" key="2">
    <source>
        <dbReference type="EMBL" id="PZC77079.1"/>
    </source>
</evidence>
<keyword evidence="1" id="KW-0812">Transmembrane</keyword>
<dbReference type="AlphaFoldDB" id="A0A2W1BPU8"/>
<sequence>MELITNNYLDRGFQNMLLPFRCLNHLVFISRFSIEYNCIRPHSRSYYIISFMGVLCYIIFHSLKFFDANLTAIPNQFIQFFLKVNIIMLLIPYAGFFILNVLHRNKHVQILLKMQKAFRIINYKRYKLAILWNWFGVFRHIGGFIITTAYIRLLSVAEYFYTLIFFDVHITYAISLITLIRDGVITWIAELERHSQNLEVDKDKHDERMKKLFQAYINLMEAYEIFKKLFQVAVRILSF</sequence>
<dbReference type="EMBL" id="KZ149937">
    <property type="protein sequence ID" value="PZC77079.1"/>
    <property type="molecule type" value="Genomic_DNA"/>
</dbReference>
<reference evidence="2 3" key="1">
    <citation type="journal article" date="2017" name="BMC Biol.">
        <title>Genomic innovations, transcriptional plasticity and gene loss underlying the evolution and divergence of two highly polyphagous and invasive Helicoverpa pest species.</title>
        <authorList>
            <person name="Pearce S.L."/>
            <person name="Clarke D.F."/>
            <person name="East P.D."/>
            <person name="Elfekih S."/>
            <person name="Gordon K.H."/>
            <person name="Jermiin L.S."/>
            <person name="McGaughran A."/>
            <person name="Oakeshott J.G."/>
            <person name="Papanikolaou A."/>
            <person name="Perera O.P."/>
            <person name="Rane R.V."/>
            <person name="Richards S."/>
            <person name="Tay W.T."/>
            <person name="Walsh T.K."/>
            <person name="Anderson A."/>
            <person name="Anderson C.J."/>
            <person name="Asgari S."/>
            <person name="Board P.G."/>
            <person name="Bretschneider A."/>
            <person name="Campbell P.M."/>
            <person name="Chertemps T."/>
            <person name="Christeller J.T."/>
            <person name="Coppin C.W."/>
            <person name="Downes S.J."/>
            <person name="Duan G."/>
            <person name="Farnsworth C.A."/>
            <person name="Good R.T."/>
            <person name="Han L.B."/>
            <person name="Han Y.C."/>
            <person name="Hatje K."/>
            <person name="Horne I."/>
            <person name="Huang Y.P."/>
            <person name="Hughes D.S."/>
            <person name="Jacquin-Joly E."/>
            <person name="James W."/>
            <person name="Jhangiani S."/>
            <person name="Kollmar M."/>
            <person name="Kuwar S.S."/>
            <person name="Li S."/>
            <person name="Liu N.Y."/>
            <person name="Maibeche M.T."/>
            <person name="Miller J.R."/>
            <person name="Montagne N."/>
            <person name="Perry T."/>
            <person name="Qu J."/>
            <person name="Song S.V."/>
            <person name="Sutton G.G."/>
            <person name="Vogel H."/>
            <person name="Walenz B.P."/>
            <person name="Xu W."/>
            <person name="Zhang H.J."/>
            <person name="Zou Z."/>
            <person name="Batterham P."/>
            <person name="Edwards O.R."/>
            <person name="Feyereisen R."/>
            <person name="Gibbs R.A."/>
            <person name="Heckel D.G."/>
            <person name="McGrath A."/>
            <person name="Robin C."/>
            <person name="Scherer S.E."/>
            <person name="Worley K.C."/>
            <person name="Wu Y.D."/>
        </authorList>
    </citation>
    <scope>NUCLEOTIDE SEQUENCE [LARGE SCALE GENOMIC DNA]</scope>
    <source>
        <strain evidence="2">Harm_GR_Male_#8</strain>
        <tissue evidence="2">Whole organism</tissue>
    </source>
</reference>
<keyword evidence="3" id="KW-1185">Reference proteome</keyword>
<feature type="transmembrane region" description="Helical" evidence="1">
    <location>
        <begin position="159"/>
        <end position="180"/>
    </location>
</feature>
<evidence type="ECO:0000313" key="3">
    <source>
        <dbReference type="Proteomes" id="UP000249218"/>
    </source>
</evidence>
<keyword evidence="1" id="KW-1133">Transmembrane helix</keyword>